<sequence length="179" mass="18087">MRILSSVLLGSVILSGCAGTANQASQAPTPIAVTQLKPTEGNQANGAVSFMQKGDKILVDARIDGLTPGLHGFHVHEKGDCSAPDAMSAGGHFNPSTKSHGDPAHADHHAGDLGNLNANAAGNAVLQLAVAASDFSLSRGAPNSIVGKALIVHADPDDYKTQPTGNAGKRVACGVISLQ</sequence>
<dbReference type="RefSeq" id="WP_119769756.1">
    <property type="nucleotide sequence ID" value="NZ_QYUO01000001.1"/>
</dbReference>
<organism evidence="6 7">
    <name type="scientific">Noviherbaspirillum saxi</name>
    <dbReference type="NCBI Taxonomy" id="2320863"/>
    <lineage>
        <taxon>Bacteria</taxon>
        <taxon>Pseudomonadati</taxon>
        <taxon>Pseudomonadota</taxon>
        <taxon>Betaproteobacteria</taxon>
        <taxon>Burkholderiales</taxon>
        <taxon>Oxalobacteraceae</taxon>
        <taxon>Noviherbaspirillum</taxon>
    </lineage>
</organism>
<protein>
    <recommendedName>
        <fullName evidence="2">Superoxide dismutase [Cu-Zn]</fullName>
        <ecNumber evidence="2">1.15.1.1</ecNumber>
    </recommendedName>
</protein>
<keyword evidence="4" id="KW-0732">Signal</keyword>
<dbReference type="GO" id="GO:0005507">
    <property type="term" value="F:copper ion binding"/>
    <property type="evidence" value="ECO:0007669"/>
    <property type="project" value="InterPro"/>
</dbReference>
<keyword evidence="7" id="KW-1185">Reference proteome</keyword>
<dbReference type="InterPro" id="IPR024134">
    <property type="entry name" value="SOD_Cu/Zn_/chaperone"/>
</dbReference>
<feature type="region of interest" description="Disordered" evidence="3">
    <location>
        <begin position="86"/>
        <end position="113"/>
    </location>
</feature>
<keyword evidence="2" id="KW-0479">Metal-binding</keyword>
<dbReference type="GO" id="GO:0004784">
    <property type="term" value="F:superoxide dismutase activity"/>
    <property type="evidence" value="ECO:0007669"/>
    <property type="project" value="UniProtKB-EC"/>
</dbReference>
<reference evidence="7" key="1">
    <citation type="submission" date="2018-09" db="EMBL/GenBank/DDBJ databases">
        <authorList>
            <person name="Zhu H."/>
        </authorList>
    </citation>
    <scope>NUCLEOTIDE SEQUENCE [LARGE SCALE GENOMIC DNA]</scope>
    <source>
        <strain evidence="7">K1R23-30</strain>
    </source>
</reference>
<dbReference type="PANTHER" id="PTHR10003">
    <property type="entry name" value="SUPEROXIDE DISMUTASE CU-ZN -RELATED"/>
    <property type="match status" value="1"/>
</dbReference>
<dbReference type="InterPro" id="IPR001424">
    <property type="entry name" value="SOD_Cu_Zn_dom"/>
</dbReference>
<dbReference type="PROSITE" id="PS00332">
    <property type="entry name" value="SOD_CU_ZN_2"/>
    <property type="match status" value="1"/>
</dbReference>
<dbReference type="InterPro" id="IPR036423">
    <property type="entry name" value="SOD-like_Cu/Zn_dom_sf"/>
</dbReference>
<dbReference type="EMBL" id="QYUO01000001">
    <property type="protein sequence ID" value="RJF99811.1"/>
    <property type="molecule type" value="Genomic_DNA"/>
</dbReference>
<evidence type="ECO:0000256" key="3">
    <source>
        <dbReference type="SAM" id="MobiDB-lite"/>
    </source>
</evidence>
<comment type="catalytic activity">
    <reaction evidence="2">
        <text>2 superoxide + 2 H(+) = H2O2 + O2</text>
        <dbReference type="Rhea" id="RHEA:20696"/>
        <dbReference type="ChEBI" id="CHEBI:15378"/>
        <dbReference type="ChEBI" id="CHEBI:15379"/>
        <dbReference type="ChEBI" id="CHEBI:16240"/>
        <dbReference type="ChEBI" id="CHEBI:18421"/>
        <dbReference type="EC" id="1.15.1.1"/>
    </reaction>
</comment>
<dbReference type="PROSITE" id="PS51257">
    <property type="entry name" value="PROKAR_LIPOPROTEIN"/>
    <property type="match status" value="1"/>
</dbReference>
<evidence type="ECO:0000259" key="5">
    <source>
        <dbReference type="Pfam" id="PF00080"/>
    </source>
</evidence>
<gene>
    <name evidence="6" type="ORF">D3871_15745</name>
</gene>
<evidence type="ECO:0000256" key="2">
    <source>
        <dbReference type="RuleBase" id="RU000393"/>
    </source>
</evidence>
<comment type="caution">
    <text evidence="6">The sequence shown here is derived from an EMBL/GenBank/DDBJ whole genome shotgun (WGS) entry which is preliminary data.</text>
</comment>
<dbReference type="Pfam" id="PF00080">
    <property type="entry name" value="Sod_Cu"/>
    <property type="match status" value="1"/>
</dbReference>
<keyword evidence="2" id="KW-0560">Oxidoreductase</keyword>
<dbReference type="AlphaFoldDB" id="A0A3A3G027"/>
<keyword evidence="2" id="KW-0186">Copper</keyword>
<evidence type="ECO:0000313" key="7">
    <source>
        <dbReference type="Proteomes" id="UP000265955"/>
    </source>
</evidence>
<dbReference type="CDD" id="cd00305">
    <property type="entry name" value="Cu-Zn_Superoxide_Dismutase"/>
    <property type="match status" value="1"/>
</dbReference>
<keyword evidence="2" id="KW-0862">Zinc</keyword>
<dbReference type="PRINTS" id="PR00068">
    <property type="entry name" value="CUZNDISMTASE"/>
</dbReference>
<accession>A0A3A3G027</accession>
<dbReference type="EC" id="1.15.1.1" evidence="2"/>
<comment type="function">
    <text evidence="2">Destroys radicals which are normally produced within the cells and which are toxic to biological systems.</text>
</comment>
<comment type="similarity">
    <text evidence="1 2">Belongs to the Cu-Zn superoxide dismutase family.</text>
</comment>
<feature type="chain" id="PRO_5017367208" description="Superoxide dismutase [Cu-Zn]" evidence="4">
    <location>
        <begin position="21"/>
        <end position="179"/>
    </location>
</feature>
<comment type="cofactor">
    <cofactor evidence="2">
        <name>Cu cation</name>
        <dbReference type="ChEBI" id="CHEBI:23378"/>
    </cofactor>
    <text evidence="2">Binds 1 copper ion per subunit.</text>
</comment>
<name>A0A3A3G027_9BURK</name>
<dbReference type="PROSITE" id="PS00087">
    <property type="entry name" value="SOD_CU_ZN_1"/>
    <property type="match status" value="1"/>
</dbReference>
<proteinExistence type="inferred from homology"/>
<comment type="cofactor">
    <cofactor evidence="2">
        <name>Zn(2+)</name>
        <dbReference type="ChEBI" id="CHEBI:29105"/>
    </cofactor>
    <text evidence="2">Binds 1 zinc ion per subunit.</text>
</comment>
<dbReference type="Gene3D" id="2.60.40.200">
    <property type="entry name" value="Superoxide dismutase, copper/zinc binding domain"/>
    <property type="match status" value="1"/>
</dbReference>
<evidence type="ECO:0000256" key="1">
    <source>
        <dbReference type="ARBA" id="ARBA00010457"/>
    </source>
</evidence>
<feature type="compositionally biased region" description="Basic and acidic residues" evidence="3">
    <location>
        <begin position="99"/>
        <end position="111"/>
    </location>
</feature>
<dbReference type="SUPFAM" id="SSF49329">
    <property type="entry name" value="Cu,Zn superoxide dismutase-like"/>
    <property type="match status" value="1"/>
</dbReference>
<evidence type="ECO:0000313" key="6">
    <source>
        <dbReference type="EMBL" id="RJF99811.1"/>
    </source>
</evidence>
<dbReference type="OrthoDB" id="5431326at2"/>
<feature type="signal peptide" evidence="4">
    <location>
        <begin position="1"/>
        <end position="20"/>
    </location>
</feature>
<dbReference type="Proteomes" id="UP000265955">
    <property type="component" value="Unassembled WGS sequence"/>
</dbReference>
<feature type="domain" description="Superoxide dismutase copper/zinc binding" evidence="5">
    <location>
        <begin position="45"/>
        <end position="176"/>
    </location>
</feature>
<dbReference type="InterPro" id="IPR018152">
    <property type="entry name" value="SOD_Cu/Zn_BS"/>
</dbReference>
<evidence type="ECO:0000256" key="4">
    <source>
        <dbReference type="SAM" id="SignalP"/>
    </source>
</evidence>